<name>A0A0N7KGY3_ORYSJ</name>
<reference evidence="2 3" key="2">
    <citation type="journal article" date="2013" name="Plant Cell Physiol.">
        <title>Rice Annotation Project Database (RAP-DB): an integrative and interactive database for rice genomics.</title>
        <authorList>
            <person name="Sakai H."/>
            <person name="Lee S.S."/>
            <person name="Tanaka T."/>
            <person name="Numa H."/>
            <person name="Kim J."/>
            <person name="Kawahara Y."/>
            <person name="Wakimoto H."/>
            <person name="Yang C.C."/>
            <person name="Iwamoto M."/>
            <person name="Abe T."/>
            <person name="Yamada Y."/>
            <person name="Muto A."/>
            <person name="Inokuchi H."/>
            <person name="Ikemura T."/>
            <person name="Matsumoto T."/>
            <person name="Sasaki T."/>
            <person name="Itoh T."/>
        </authorList>
    </citation>
    <scope>NUCLEOTIDE SEQUENCE [LARGE SCALE GENOMIC DNA]</scope>
    <source>
        <strain evidence="3">cv. Nipponbare</strain>
    </source>
</reference>
<accession>A0A0N7KGY3</accession>
<reference evidence="2 3" key="3">
    <citation type="journal article" date="2013" name="Rice">
        <title>Improvement of the Oryza sativa Nipponbare reference genome using next generation sequence and optical map data.</title>
        <authorList>
            <person name="Kawahara Y."/>
            <person name="de la Bastide M."/>
            <person name="Hamilton J.P."/>
            <person name="Kanamori H."/>
            <person name="McCombie W.R."/>
            <person name="Ouyang S."/>
            <person name="Schwartz D.C."/>
            <person name="Tanaka T."/>
            <person name="Wu J."/>
            <person name="Zhou S."/>
            <person name="Childs K.L."/>
            <person name="Davidson R.M."/>
            <person name="Lin H."/>
            <person name="Quesada-Ocampo L."/>
            <person name="Vaillancourt B."/>
            <person name="Sakai H."/>
            <person name="Lee S.S."/>
            <person name="Kim J."/>
            <person name="Numa H."/>
            <person name="Itoh T."/>
            <person name="Buell C.R."/>
            <person name="Matsumoto T."/>
        </authorList>
    </citation>
    <scope>NUCLEOTIDE SEQUENCE [LARGE SCALE GENOMIC DNA]</scope>
    <source>
        <strain evidence="3">cv. Nipponbare</strain>
    </source>
</reference>
<proteinExistence type="predicted"/>
<dbReference type="InParanoid" id="A0A0N7KGY3"/>
<organism evidence="2 3">
    <name type="scientific">Oryza sativa subsp. japonica</name>
    <name type="common">Rice</name>
    <dbReference type="NCBI Taxonomy" id="39947"/>
    <lineage>
        <taxon>Eukaryota</taxon>
        <taxon>Viridiplantae</taxon>
        <taxon>Streptophyta</taxon>
        <taxon>Embryophyta</taxon>
        <taxon>Tracheophyta</taxon>
        <taxon>Spermatophyta</taxon>
        <taxon>Magnoliopsida</taxon>
        <taxon>Liliopsida</taxon>
        <taxon>Poales</taxon>
        <taxon>Poaceae</taxon>
        <taxon>BOP clade</taxon>
        <taxon>Oryzoideae</taxon>
        <taxon>Oryzeae</taxon>
        <taxon>Oryzinae</taxon>
        <taxon>Oryza</taxon>
        <taxon>Oryza sativa</taxon>
    </lineage>
</organism>
<evidence type="ECO:0000256" key="1">
    <source>
        <dbReference type="SAM" id="MobiDB-lite"/>
    </source>
</evidence>
<sequence>MDEKDGNNGRCNFSTEDPGEDKAFAASLVDQDQDPDPTDAALLDNECSRVVDQDPPPDAAALLYDECSAAYGAHVAKKNKSEASHLAGRPK</sequence>
<dbReference type="AlphaFoldDB" id="A0A0N7KGY3"/>
<dbReference type="STRING" id="39947.A0A0N7KGY3"/>
<dbReference type="PaxDb" id="39947-A0A0N7KGY3"/>
<reference evidence="3" key="1">
    <citation type="journal article" date="2005" name="Nature">
        <title>The map-based sequence of the rice genome.</title>
        <authorList>
            <consortium name="International rice genome sequencing project (IRGSP)"/>
            <person name="Matsumoto T."/>
            <person name="Wu J."/>
            <person name="Kanamori H."/>
            <person name="Katayose Y."/>
            <person name="Fujisawa M."/>
            <person name="Namiki N."/>
            <person name="Mizuno H."/>
            <person name="Yamamoto K."/>
            <person name="Antonio B.A."/>
            <person name="Baba T."/>
            <person name="Sakata K."/>
            <person name="Nagamura Y."/>
            <person name="Aoki H."/>
            <person name="Arikawa K."/>
            <person name="Arita K."/>
            <person name="Bito T."/>
            <person name="Chiden Y."/>
            <person name="Fujitsuka N."/>
            <person name="Fukunaka R."/>
            <person name="Hamada M."/>
            <person name="Harada C."/>
            <person name="Hayashi A."/>
            <person name="Hijishita S."/>
            <person name="Honda M."/>
            <person name="Hosokawa S."/>
            <person name="Ichikawa Y."/>
            <person name="Idonuma A."/>
            <person name="Iijima M."/>
            <person name="Ikeda M."/>
            <person name="Ikeno M."/>
            <person name="Ito K."/>
            <person name="Ito S."/>
            <person name="Ito T."/>
            <person name="Ito Y."/>
            <person name="Ito Y."/>
            <person name="Iwabuchi A."/>
            <person name="Kamiya K."/>
            <person name="Karasawa W."/>
            <person name="Kurita K."/>
            <person name="Katagiri S."/>
            <person name="Kikuta A."/>
            <person name="Kobayashi H."/>
            <person name="Kobayashi N."/>
            <person name="Machita K."/>
            <person name="Maehara T."/>
            <person name="Masukawa M."/>
            <person name="Mizubayashi T."/>
            <person name="Mukai Y."/>
            <person name="Nagasaki H."/>
            <person name="Nagata Y."/>
            <person name="Naito S."/>
            <person name="Nakashima M."/>
            <person name="Nakama Y."/>
            <person name="Nakamichi Y."/>
            <person name="Nakamura M."/>
            <person name="Meguro A."/>
            <person name="Negishi M."/>
            <person name="Ohta I."/>
            <person name="Ohta T."/>
            <person name="Okamoto M."/>
            <person name="Ono N."/>
            <person name="Saji S."/>
            <person name="Sakaguchi M."/>
            <person name="Sakai K."/>
            <person name="Shibata M."/>
            <person name="Shimokawa T."/>
            <person name="Song J."/>
            <person name="Takazaki Y."/>
            <person name="Terasawa K."/>
            <person name="Tsugane M."/>
            <person name="Tsuji K."/>
            <person name="Ueda S."/>
            <person name="Waki K."/>
            <person name="Yamagata H."/>
            <person name="Yamamoto M."/>
            <person name="Yamamoto S."/>
            <person name="Yamane H."/>
            <person name="Yoshiki S."/>
            <person name="Yoshihara R."/>
            <person name="Yukawa K."/>
            <person name="Zhong H."/>
            <person name="Yano M."/>
            <person name="Yuan Q."/>
            <person name="Ouyang S."/>
            <person name="Liu J."/>
            <person name="Jones K.M."/>
            <person name="Gansberger K."/>
            <person name="Moffat K."/>
            <person name="Hill J."/>
            <person name="Bera J."/>
            <person name="Fadrosh D."/>
            <person name="Jin S."/>
            <person name="Johri S."/>
            <person name="Kim M."/>
            <person name="Overton L."/>
            <person name="Reardon M."/>
            <person name="Tsitrin T."/>
            <person name="Vuong H."/>
            <person name="Weaver B."/>
            <person name="Ciecko A."/>
            <person name="Tallon L."/>
            <person name="Jackson J."/>
            <person name="Pai G."/>
            <person name="Aken S.V."/>
            <person name="Utterback T."/>
            <person name="Reidmuller S."/>
            <person name="Feldblyum T."/>
            <person name="Hsiao J."/>
            <person name="Zismann V."/>
            <person name="Iobst S."/>
            <person name="de Vazeille A.R."/>
            <person name="Buell C.R."/>
            <person name="Ying K."/>
            <person name="Li Y."/>
            <person name="Lu T."/>
            <person name="Huang Y."/>
            <person name="Zhao Q."/>
            <person name="Feng Q."/>
            <person name="Zhang L."/>
            <person name="Zhu J."/>
            <person name="Weng Q."/>
            <person name="Mu J."/>
            <person name="Lu Y."/>
            <person name="Fan D."/>
            <person name="Liu Y."/>
            <person name="Guan J."/>
            <person name="Zhang Y."/>
            <person name="Yu S."/>
            <person name="Liu X."/>
            <person name="Zhang Y."/>
            <person name="Hong G."/>
            <person name="Han B."/>
            <person name="Choisne N."/>
            <person name="Demange N."/>
            <person name="Orjeda G."/>
            <person name="Samain S."/>
            <person name="Cattolico L."/>
            <person name="Pelletier E."/>
            <person name="Couloux A."/>
            <person name="Segurens B."/>
            <person name="Wincker P."/>
            <person name="D'Hont A."/>
            <person name="Scarpelli C."/>
            <person name="Weissenbach J."/>
            <person name="Salanoubat M."/>
            <person name="Quetier F."/>
            <person name="Yu Y."/>
            <person name="Kim H.R."/>
            <person name="Rambo T."/>
            <person name="Currie J."/>
            <person name="Collura K."/>
            <person name="Luo M."/>
            <person name="Yang T."/>
            <person name="Ammiraju J.S.S."/>
            <person name="Engler F."/>
            <person name="Soderlund C."/>
            <person name="Wing R.A."/>
            <person name="Palmer L.E."/>
            <person name="de la Bastide M."/>
            <person name="Spiegel L."/>
            <person name="Nascimento L."/>
            <person name="Zutavern T."/>
            <person name="O'Shaughnessy A."/>
            <person name="Dike S."/>
            <person name="Dedhia N."/>
            <person name="Preston R."/>
            <person name="Balija V."/>
            <person name="McCombie W.R."/>
            <person name="Chow T."/>
            <person name="Chen H."/>
            <person name="Chung M."/>
            <person name="Chen C."/>
            <person name="Shaw J."/>
            <person name="Wu H."/>
            <person name="Hsiao K."/>
            <person name="Chao Y."/>
            <person name="Chu M."/>
            <person name="Cheng C."/>
            <person name="Hour A."/>
            <person name="Lee P."/>
            <person name="Lin S."/>
            <person name="Lin Y."/>
            <person name="Liou J."/>
            <person name="Liu S."/>
            <person name="Hsing Y."/>
            <person name="Raghuvanshi S."/>
            <person name="Mohanty A."/>
            <person name="Bharti A.K."/>
            <person name="Gaur A."/>
            <person name="Gupta V."/>
            <person name="Kumar D."/>
            <person name="Ravi V."/>
            <person name="Vij S."/>
            <person name="Kapur A."/>
            <person name="Khurana P."/>
            <person name="Khurana P."/>
            <person name="Khurana J.P."/>
            <person name="Tyagi A.K."/>
            <person name="Gaikwad K."/>
            <person name="Singh A."/>
            <person name="Dalal V."/>
            <person name="Srivastava S."/>
            <person name="Dixit A."/>
            <person name="Pal A.K."/>
            <person name="Ghazi I.A."/>
            <person name="Yadav M."/>
            <person name="Pandit A."/>
            <person name="Bhargava A."/>
            <person name="Sureshbabu K."/>
            <person name="Batra K."/>
            <person name="Sharma T.R."/>
            <person name="Mohapatra T."/>
            <person name="Singh N.K."/>
            <person name="Messing J."/>
            <person name="Nelson A.B."/>
            <person name="Fuks G."/>
            <person name="Kavchok S."/>
            <person name="Keizer G."/>
            <person name="Linton E."/>
            <person name="Llaca V."/>
            <person name="Song R."/>
            <person name="Tanyolac B."/>
            <person name="Young S."/>
            <person name="Ho-Il K."/>
            <person name="Hahn J.H."/>
            <person name="Sangsakoo G."/>
            <person name="Vanavichit A."/>
            <person name="de Mattos Luiz.A.T."/>
            <person name="Zimmer P.D."/>
            <person name="Malone G."/>
            <person name="Dellagostin O."/>
            <person name="de Oliveira A.C."/>
            <person name="Bevan M."/>
            <person name="Bancroft I."/>
            <person name="Minx P."/>
            <person name="Cordum H."/>
            <person name="Wilson R."/>
            <person name="Cheng Z."/>
            <person name="Jin W."/>
            <person name="Jiang J."/>
            <person name="Leong S.A."/>
            <person name="Iwama H."/>
            <person name="Gojobori T."/>
            <person name="Itoh T."/>
            <person name="Niimura Y."/>
            <person name="Fujii Y."/>
            <person name="Habara T."/>
            <person name="Sakai H."/>
            <person name="Sato Y."/>
            <person name="Wilson G."/>
            <person name="Kumar K."/>
            <person name="McCouch S."/>
            <person name="Juretic N."/>
            <person name="Hoen D."/>
            <person name="Wright S."/>
            <person name="Bruskiewich R."/>
            <person name="Bureau T."/>
            <person name="Miyao A."/>
            <person name="Hirochika H."/>
            <person name="Nishikawa T."/>
            <person name="Kadowaki K."/>
            <person name="Sugiura M."/>
            <person name="Burr B."/>
            <person name="Sasaki T."/>
        </authorList>
    </citation>
    <scope>NUCLEOTIDE SEQUENCE [LARGE SCALE GENOMIC DNA]</scope>
    <source>
        <strain evidence="3">cv. Nipponbare</strain>
    </source>
</reference>
<evidence type="ECO:0000313" key="2">
    <source>
        <dbReference type="EMBL" id="BAS83297.1"/>
    </source>
</evidence>
<protein>
    <submittedName>
        <fullName evidence="2">Os03g0252700 protein</fullName>
    </submittedName>
</protein>
<gene>
    <name evidence="2" type="ordered locus">Os03g0252700</name>
    <name evidence="2" type="ORF">OSNPB_030252700</name>
</gene>
<dbReference type="Proteomes" id="UP000059680">
    <property type="component" value="Chromosome 3"/>
</dbReference>
<dbReference type="EMBL" id="AP014959">
    <property type="protein sequence ID" value="BAS83297.1"/>
    <property type="molecule type" value="Genomic_DNA"/>
</dbReference>
<evidence type="ECO:0000313" key="3">
    <source>
        <dbReference type="Proteomes" id="UP000059680"/>
    </source>
</evidence>
<feature type="region of interest" description="Disordered" evidence="1">
    <location>
        <begin position="1"/>
        <end position="21"/>
    </location>
</feature>
<keyword evidence="3" id="KW-1185">Reference proteome</keyword>